<dbReference type="InterPro" id="IPR015797">
    <property type="entry name" value="NUDIX_hydrolase-like_dom_sf"/>
</dbReference>
<dbReference type="Gene3D" id="3.90.79.10">
    <property type="entry name" value="Nucleoside Triphosphate Pyrophosphohydrolase"/>
    <property type="match status" value="1"/>
</dbReference>
<dbReference type="OrthoDB" id="447842at2759"/>
<dbReference type="InterPro" id="IPR000086">
    <property type="entry name" value="NUDIX_hydrolase_dom"/>
</dbReference>
<dbReference type="SUPFAM" id="SSF55811">
    <property type="entry name" value="Nudix"/>
    <property type="match status" value="1"/>
</dbReference>
<dbReference type="InterPro" id="IPR020476">
    <property type="entry name" value="Nudix_hydrolase"/>
</dbReference>
<feature type="domain" description="Nudix hydrolase" evidence="3">
    <location>
        <begin position="5"/>
        <end position="146"/>
    </location>
</feature>
<keyword evidence="5" id="KW-1185">Reference proteome</keyword>
<organism evidence="4 5">
    <name type="scientific">Lachnellula occidentalis</name>
    <dbReference type="NCBI Taxonomy" id="215460"/>
    <lineage>
        <taxon>Eukaryota</taxon>
        <taxon>Fungi</taxon>
        <taxon>Dikarya</taxon>
        <taxon>Ascomycota</taxon>
        <taxon>Pezizomycotina</taxon>
        <taxon>Leotiomycetes</taxon>
        <taxon>Helotiales</taxon>
        <taxon>Lachnaceae</taxon>
        <taxon>Lachnellula</taxon>
    </lineage>
</organism>
<evidence type="ECO:0000256" key="2">
    <source>
        <dbReference type="RuleBase" id="RU003476"/>
    </source>
</evidence>
<dbReference type="GO" id="GO:0005829">
    <property type="term" value="C:cytosol"/>
    <property type="evidence" value="ECO:0007669"/>
    <property type="project" value="TreeGrafter"/>
</dbReference>
<dbReference type="Proteomes" id="UP000443090">
    <property type="component" value="Unassembled WGS sequence"/>
</dbReference>
<evidence type="ECO:0000256" key="1">
    <source>
        <dbReference type="ARBA" id="ARBA00022801"/>
    </source>
</evidence>
<evidence type="ECO:0000313" key="5">
    <source>
        <dbReference type="Proteomes" id="UP000443090"/>
    </source>
</evidence>
<evidence type="ECO:0000259" key="3">
    <source>
        <dbReference type="PROSITE" id="PS51462"/>
    </source>
</evidence>
<dbReference type="AlphaFoldDB" id="A0A8H8RFP0"/>
<keyword evidence="1 2" id="KW-0378">Hydrolase</keyword>
<dbReference type="CDD" id="cd04678">
    <property type="entry name" value="NUDIX_MTH2_Nudt15"/>
    <property type="match status" value="1"/>
</dbReference>
<comment type="similarity">
    <text evidence="2">Belongs to the Nudix hydrolase family.</text>
</comment>
<dbReference type="PROSITE" id="PS51462">
    <property type="entry name" value="NUDIX"/>
    <property type="match status" value="1"/>
</dbReference>
<dbReference type="InterPro" id="IPR020084">
    <property type="entry name" value="NUDIX_hydrolase_CS"/>
</dbReference>
<gene>
    <name evidence="4" type="primary">NUDT1</name>
    <name evidence="4" type="ORF">LOCC1_G008120</name>
</gene>
<dbReference type="GO" id="GO:0035539">
    <property type="term" value="F:8-oxo-7,8-dihydrodeoxyguanosine triphosphate pyrophosphatase activity"/>
    <property type="evidence" value="ECO:0007669"/>
    <property type="project" value="TreeGrafter"/>
</dbReference>
<dbReference type="FunFam" id="3.90.79.10:FF:000060">
    <property type="entry name" value="Nudix hydrolase 1"/>
    <property type="match status" value="1"/>
</dbReference>
<dbReference type="EMBL" id="QGMI01001671">
    <property type="protein sequence ID" value="TVY32509.1"/>
    <property type="molecule type" value="Genomic_DNA"/>
</dbReference>
<comment type="caution">
    <text evidence="4">The sequence shown here is derived from an EMBL/GenBank/DDBJ whole genome shotgun (WGS) entry which is preliminary data.</text>
</comment>
<dbReference type="PROSITE" id="PS00893">
    <property type="entry name" value="NUDIX_BOX"/>
    <property type="match status" value="1"/>
</dbReference>
<dbReference type="PANTHER" id="PTHR16099:SF5">
    <property type="entry name" value="NUCLEOTIDE TRIPHOSPHATE DIPHOSPHATASE NUDT15"/>
    <property type="match status" value="1"/>
</dbReference>
<proteinExistence type="inferred from homology"/>
<evidence type="ECO:0000313" key="4">
    <source>
        <dbReference type="EMBL" id="TVY32509.1"/>
    </source>
</evidence>
<dbReference type="Pfam" id="PF00293">
    <property type="entry name" value="NUDIX"/>
    <property type="match status" value="1"/>
</dbReference>
<name>A0A8H8RFP0_9HELO</name>
<protein>
    <submittedName>
        <fullName evidence="4">Nudix hydrolase</fullName>
    </submittedName>
</protein>
<dbReference type="GO" id="GO:0006203">
    <property type="term" value="P:dGTP catabolic process"/>
    <property type="evidence" value="ECO:0007669"/>
    <property type="project" value="TreeGrafter"/>
</dbReference>
<dbReference type="PANTHER" id="PTHR16099">
    <property type="entry name" value="8-OXO-DGTP DIPHOSPHATES NUDT15"/>
    <property type="match status" value="1"/>
</dbReference>
<accession>A0A8H8RFP0</accession>
<sequence length="164" mass="18311">MASPQVRVGVGVFILASSNESANNPRFLMGKRMNSHGAGTYALPGGHLEFGETPEECAARETLEETGLKISPVRFLTATNDHMPAENKHYITMFTVCVRENDSDEPQVLEPEKCEGWGWVSWEQLMDWVKAESEAGEHGELERKMFLPLLNLARQRPGVVPSLR</sequence>
<reference evidence="4 5" key="1">
    <citation type="submission" date="2018-05" db="EMBL/GenBank/DDBJ databases">
        <title>Genome sequencing and assembly of the regulated plant pathogen Lachnellula willkommii and related sister species for the development of diagnostic species identification markers.</title>
        <authorList>
            <person name="Giroux E."/>
            <person name="Bilodeau G."/>
        </authorList>
    </citation>
    <scope>NUCLEOTIDE SEQUENCE [LARGE SCALE GENOMIC DNA]</scope>
    <source>
        <strain evidence="4 5">CBS 160.35</strain>
    </source>
</reference>
<dbReference type="PRINTS" id="PR00502">
    <property type="entry name" value="NUDIXFAMILY"/>
</dbReference>